<comment type="caution">
    <text evidence="1">The sequence shown here is derived from an EMBL/GenBank/DDBJ whole genome shotgun (WGS) entry which is preliminary data.</text>
</comment>
<dbReference type="AlphaFoldDB" id="A0A9D4BE38"/>
<dbReference type="EMBL" id="JAIWYP010000015">
    <property type="protein sequence ID" value="KAH3699540.1"/>
    <property type="molecule type" value="Genomic_DNA"/>
</dbReference>
<organism evidence="1 2">
    <name type="scientific">Dreissena polymorpha</name>
    <name type="common">Zebra mussel</name>
    <name type="synonym">Mytilus polymorpha</name>
    <dbReference type="NCBI Taxonomy" id="45954"/>
    <lineage>
        <taxon>Eukaryota</taxon>
        <taxon>Metazoa</taxon>
        <taxon>Spiralia</taxon>
        <taxon>Lophotrochozoa</taxon>
        <taxon>Mollusca</taxon>
        <taxon>Bivalvia</taxon>
        <taxon>Autobranchia</taxon>
        <taxon>Heteroconchia</taxon>
        <taxon>Euheterodonta</taxon>
        <taxon>Imparidentia</taxon>
        <taxon>Neoheterodontei</taxon>
        <taxon>Myida</taxon>
        <taxon>Dreissenoidea</taxon>
        <taxon>Dreissenidae</taxon>
        <taxon>Dreissena</taxon>
    </lineage>
</organism>
<proteinExistence type="predicted"/>
<name>A0A9D4BE38_DREPO</name>
<keyword evidence="2" id="KW-1185">Reference proteome</keyword>
<dbReference type="Proteomes" id="UP000828390">
    <property type="component" value="Unassembled WGS sequence"/>
</dbReference>
<protein>
    <submittedName>
        <fullName evidence="1">Uncharacterized protein</fullName>
    </submittedName>
</protein>
<gene>
    <name evidence="1" type="ORF">DPMN_074498</name>
</gene>
<sequence>MDRTILEVHFAAYRGTLNYFHGRACPPPSECRLVLFCKEDFILGESKGYMDRQLSRRIFSNNKLFLV</sequence>
<reference evidence="1" key="2">
    <citation type="submission" date="2020-11" db="EMBL/GenBank/DDBJ databases">
        <authorList>
            <person name="McCartney M.A."/>
            <person name="Auch B."/>
            <person name="Kono T."/>
            <person name="Mallez S."/>
            <person name="Becker A."/>
            <person name="Gohl D.M."/>
            <person name="Silverstein K.A.T."/>
            <person name="Koren S."/>
            <person name="Bechman K.B."/>
            <person name="Herman A."/>
            <person name="Abrahante J.E."/>
            <person name="Garbe J."/>
        </authorList>
    </citation>
    <scope>NUCLEOTIDE SEQUENCE</scope>
    <source>
        <strain evidence="1">Duluth1</strain>
        <tissue evidence="1">Whole animal</tissue>
    </source>
</reference>
<reference evidence="1" key="1">
    <citation type="journal article" date="2019" name="bioRxiv">
        <title>The Genome of the Zebra Mussel, Dreissena polymorpha: A Resource for Invasive Species Research.</title>
        <authorList>
            <person name="McCartney M.A."/>
            <person name="Auch B."/>
            <person name="Kono T."/>
            <person name="Mallez S."/>
            <person name="Zhang Y."/>
            <person name="Obille A."/>
            <person name="Becker A."/>
            <person name="Abrahante J.E."/>
            <person name="Garbe J."/>
            <person name="Badalamenti J.P."/>
            <person name="Herman A."/>
            <person name="Mangelson H."/>
            <person name="Liachko I."/>
            <person name="Sullivan S."/>
            <person name="Sone E.D."/>
            <person name="Koren S."/>
            <person name="Silverstein K.A.T."/>
            <person name="Beckman K.B."/>
            <person name="Gohl D.M."/>
        </authorList>
    </citation>
    <scope>NUCLEOTIDE SEQUENCE</scope>
    <source>
        <strain evidence="1">Duluth1</strain>
        <tissue evidence="1">Whole animal</tissue>
    </source>
</reference>
<evidence type="ECO:0000313" key="2">
    <source>
        <dbReference type="Proteomes" id="UP000828390"/>
    </source>
</evidence>
<accession>A0A9D4BE38</accession>
<evidence type="ECO:0000313" key="1">
    <source>
        <dbReference type="EMBL" id="KAH3699540.1"/>
    </source>
</evidence>